<dbReference type="Proteomes" id="UP000183809">
    <property type="component" value="Unassembled WGS sequence"/>
</dbReference>
<dbReference type="CDD" id="cd09270">
    <property type="entry name" value="RNase_H2-B"/>
    <property type="match status" value="1"/>
</dbReference>
<evidence type="ECO:0000313" key="10">
    <source>
        <dbReference type="Proteomes" id="UP000183809"/>
    </source>
</evidence>
<dbReference type="InterPro" id="IPR041195">
    <property type="entry name" value="Rnh202_N"/>
</dbReference>
<evidence type="ECO:0000256" key="1">
    <source>
        <dbReference type="ARBA" id="ARBA00004123"/>
    </source>
</evidence>
<evidence type="ECO:0000256" key="3">
    <source>
        <dbReference type="ARBA" id="ARBA00023242"/>
    </source>
</evidence>
<feature type="region of interest" description="Disordered" evidence="6">
    <location>
        <begin position="1"/>
        <end position="37"/>
    </location>
</feature>
<reference evidence="9 10" key="1">
    <citation type="submission" date="2016-10" db="EMBL/GenBank/DDBJ databases">
        <title>Proteomics and genomics reveal pathogen-plant mechanisms compatible with a hemibiotrophic lifestyle of Diplodia corticola.</title>
        <authorList>
            <person name="Fernandes I."/>
            <person name="De Jonge R."/>
            <person name="Van De Peer Y."/>
            <person name="Devreese B."/>
            <person name="Alves A."/>
            <person name="Esteves A.C."/>
        </authorList>
    </citation>
    <scope>NUCLEOTIDE SEQUENCE [LARGE SCALE GENOMIC DNA]</scope>
    <source>
        <strain evidence="9 10">CBS 112549</strain>
    </source>
</reference>
<feature type="compositionally biased region" description="Polar residues" evidence="6">
    <location>
        <begin position="290"/>
        <end position="305"/>
    </location>
</feature>
<feature type="region of interest" description="Disordered" evidence="6">
    <location>
        <begin position="381"/>
        <end position="438"/>
    </location>
</feature>
<evidence type="ECO:0000256" key="5">
    <source>
        <dbReference type="ARBA" id="ARBA00033464"/>
    </source>
</evidence>
<evidence type="ECO:0000259" key="7">
    <source>
        <dbReference type="Pfam" id="PF09468"/>
    </source>
</evidence>
<feature type="domain" description="Ribonuclease H2 subunit B wHTH" evidence="7">
    <location>
        <begin position="135"/>
        <end position="339"/>
    </location>
</feature>
<dbReference type="PANTHER" id="PTHR13383">
    <property type="entry name" value="RIBONUCLEASE H2 SUBUNIT B"/>
    <property type="match status" value="1"/>
</dbReference>
<dbReference type="Pfam" id="PF09468">
    <property type="entry name" value="RNase_H2-Ydr279"/>
    <property type="match status" value="1"/>
</dbReference>
<evidence type="ECO:0000259" key="8">
    <source>
        <dbReference type="Pfam" id="PF17745"/>
    </source>
</evidence>
<organism evidence="9 10">
    <name type="scientific">Diplodia corticola</name>
    <dbReference type="NCBI Taxonomy" id="236234"/>
    <lineage>
        <taxon>Eukaryota</taxon>
        <taxon>Fungi</taxon>
        <taxon>Dikarya</taxon>
        <taxon>Ascomycota</taxon>
        <taxon>Pezizomycotina</taxon>
        <taxon>Dothideomycetes</taxon>
        <taxon>Dothideomycetes incertae sedis</taxon>
        <taxon>Botryosphaeriales</taxon>
        <taxon>Botryosphaeriaceae</taxon>
        <taxon>Diplodia</taxon>
    </lineage>
</organism>
<proteinExistence type="predicted"/>
<protein>
    <recommendedName>
        <fullName evidence="2">Ribonuclease H2 subunit B</fullName>
    </recommendedName>
    <alternativeName>
        <fullName evidence="5">Ribonuclease HI subunit B</fullName>
    </alternativeName>
</protein>
<comment type="function">
    <text evidence="4">Non catalytic subunit of RNase H2, an endonuclease that specifically degrades the RNA of RNA:DNA hybrids. Participates in DNA replication, possibly by mediating the removal of lagging-strand Okazaki fragment RNA primers during DNA replication. Mediates the excision of single ribonucleotides from DNA:RNA duplexes.</text>
</comment>
<dbReference type="GO" id="GO:0032299">
    <property type="term" value="C:ribonuclease H2 complex"/>
    <property type="evidence" value="ECO:0007669"/>
    <property type="project" value="InterPro"/>
</dbReference>
<comment type="caution">
    <text evidence="9">The sequence shown here is derived from an EMBL/GenBank/DDBJ whole genome shotgun (WGS) entry which is preliminary data.</text>
</comment>
<dbReference type="RefSeq" id="XP_020135471.1">
    <property type="nucleotide sequence ID" value="XM_020270045.1"/>
</dbReference>
<evidence type="ECO:0000313" key="9">
    <source>
        <dbReference type="EMBL" id="OJD40628.1"/>
    </source>
</evidence>
<evidence type="ECO:0000256" key="2">
    <source>
        <dbReference type="ARBA" id="ARBA00019062"/>
    </source>
</evidence>
<feature type="region of interest" description="Disordered" evidence="6">
    <location>
        <begin position="251"/>
        <end position="308"/>
    </location>
</feature>
<name>A0A1J9SLN2_9PEZI</name>
<gene>
    <name evidence="9" type="ORF">BKCO1_1000627</name>
</gene>
<dbReference type="PANTHER" id="PTHR13383:SF11">
    <property type="entry name" value="RIBONUCLEASE H2 SUBUNIT B"/>
    <property type="match status" value="1"/>
</dbReference>
<dbReference type="InterPro" id="IPR040456">
    <property type="entry name" value="RNase_H2_suB"/>
</dbReference>
<evidence type="ECO:0000256" key="4">
    <source>
        <dbReference type="ARBA" id="ARBA00024778"/>
    </source>
</evidence>
<dbReference type="GO" id="GO:0005654">
    <property type="term" value="C:nucleoplasm"/>
    <property type="evidence" value="ECO:0007669"/>
    <property type="project" value="TreeGrafter"/>
</dbReference>
<keyword evidence="3" id="KW-0539">Nucleus</keyword>
<comment type="subcellular location">
    <subcellularLocation>
        <location evidence="1">Nucleus</location>
    </subcellularLocation>
</comment>
<dbReference type="GO" id="GO:0006401">
    <property type="term" value="P:RNA catabolic process"/>
    <property type="evidence" value="ECO:0007669"/>
    <property type="project" value="TreeGrafter"/>
</dbReference>
<dbReference type="InterPro" id="IPR019024">
    <property type="entry name" value="RNase_H2_suB_wHTH"/>
</dbReference>
<dbReference type="AlphaFoldDB" id="A0A1J9SLN2"/>
<dbReference type="Gene3D" id="1.10.20.120">
    <property type="match status" value="1"/>
</dbReference>
<feature type="domain" description="Rnh202 triple barrel" evidence="8">
    <location>
        <begin position="38"/>
        <end position="132"/>
    </location>
</feature>
<evidence type="ECO:0000256" key="6">
    <source>
        <dbReference type="SAM" id="MobiDB-lite"/>
    </source>
</evidence>
<dbReference type="OrthoDB" id="29098at2759"/>
<feature type="compositionally biased region" description="Low complexity" evidence="6">
    <location>
        <begin position="264"/>
        <end position="279"/>
    </location>
</feature>
<accession>A0A1J9SLN2</accession>
<dbReference type="EMBL" id="MNUE01000001">
    <property type="protein sequence ID" value="OJD40628.1"/>
    <property type="molecule type" value="Genomic_DNA"/>
</dbReference>
<feature type="compositionally biased region" description="Pro residues" evidence="6">
    <location>
        <begin position="23"/>
        <end position="34"/>
    </location>
</feature>
<dbReference type="GeneID" id="31010304"/>
<sequence>MKTRSKKPSAKNDAPEKTAPAAGPAPPTADPNPPKLFVLPRDVSSQAHIVTLPNPASSSANRYFCCPSKGFYEFTRVAAPKSASKSWLLAPQRYGEPEQRKEADNVDGETVHSLRNGYTLKSPDIFVATPVDALFLALPALVPSAKGGEKQLFLSVEDHMDSLGSSCAQLRKLLENDTLRTRVEERMAAACDTVDAGDEKMFRLSIEKLARELLAKAERFVGNGLPASMEEKFVRKALERPVMSIKREDTTVSLVSEDGEAAKTETTTATTTDAEMTTDSQKSDDYAATSAMTDQQTTSPAQQQPIDAPEGIPHLLRLRTAIDFISSSYLPPSIRALLQPAWSSNSMVDFDPLDKHLQELATLRSEAQALRSLSDNITRKHGMEDDEAAAMRAEKKRKKDEEEVKKKNQSRGVKQLAKADTSGMKKLSSFFTKAPVKK</sequence>
<keyword evidence="10" id="KW-1185">Reference proteome</keyword>
<dbReference type="Pfam" id="PF17745">
    <property type="entry name" value="Ydr279_N"/>
    <property type="match status" value="1"/>
</dbReference>
<dbReference type="STRING" id="236234.A0A1J9SLN2"/>